<feature type="domain" description="Cytochrome C Planctomycete-type" evidence="3">
    <location>
        <begin position="58"/>
        <end position="119"/>
    </location>
</feature>
<name>A0A1H7TGB1_9SPHI</name>
<keyword evidence="5" id="KW-1185">Reference proteome</keyword>
<organism evidence="4 5">
    <name type="scientific">Parapedobacter koreensis</name>
    <dbReference type="NCBI Taxonomy" id="332977"/>
    <lineage>
        <taxon>Bacteria</taxon>
        <taxon>Pseudomonadati</taxon>
        <taxon>Bacteroidota</taxon>
        <taxon>Sphingobacteriia</taxon>
        <taxon>Sphingobacteriales</taxon>
        <taxon>Sphingobacteriaceae</taxon>
        <taxon>Parapedobacter</taxon>
    </lineage>
</organism>
<dbReference type="PANTHER" id="PTHR35889">
    <property type="entry name" value="CYCLOINULO-OLIGOSACCHARIDE FRUCTANOTRANSFERASE-RELATED"/>
    <property type="match status" value="1"/>
</dbReference>
<accession>A0A1H7TGB1</accession>
<dbReference type="GO" id="GO:0009055">
    <property type="term" value="F:electron transfer activity"/>
    <property type="evidence" value="ECO:0007669"/>
    <property type="project" value="InterPro"/>
</dbReference>
<dbReference type="InterPro" id="IPR011444">
    <property type="entry name" value="DUF1549"/>
</dbReference>
<proteinExistence type="predicted"/>
<evidence type="ECO:0000259" key="2">
    <source>
        <dbReference type="Pfam" id="PF07587"/>
    </source>
</evidence>
<dbReference type="OrthoDB" id="1450284at2"/>
<sequence>MKFSFSPKWLILLAVCLFVTITSGYFFTKRSETGGGAMPLPPIVDYNFHIRPILSDKCFACHGPDKNTREAALRLDTKEGAYQALVETAGMHAIVPGHPDRSEAYRRIISEDESVRMPPVSSNLALTDYEVKLIERWIQQGAEYKPHWAFVPPEKIGIPNAHKSDWPINEIDHFVLAKMDMVGLAPNPEAEKHHLLRRLSLDLTGLPPTEEQLGRFLADKSVAAYEKIVDELLALPTYGERMAMHWLDVARYADSYGYQDDDIRTQWPWRDWVIHAFNQNMPYDRFVTWQLAGDMLPDATKEQLLASAFNRNHKITEEGGVIEEEYRVAYAIDKTNTFSKGILGITMECAQCHDHKYDPFSQKNYFELYAFFNNSLEKGLEGLVNSGPSKTPRLTLTQQDVAGILDFINKGDDTSAVSVSVMGERDEVRPTYILDRGVYDAPTERVYPGTPAAILAFDSTRYAPNRLGLATWAFSNENPLTARVLVNQLWAMVFGQGMVTTVADFGNQGALPSHPELLDWLAADFRDNGWDVKRLMKQFVMSATYRQSSRVTDKHLKADPENRYLARTRRLRLSAEAIRDLALASSGLLNPEIGGPSVKPYQPEGIWEVTSSGRGALTNYVQDHGGALYRRGMYVFIKLTVPPPNMLIFDASNRDMCEVARQRTNTPLQALVMLNDPVILEASRVLAAVLLKTSPRAKPRQHIERAFRRILSRPGSDQELALLDAYYTDELKRYTASPDAAQAFIAIGEAPQESTVPVVEQAALMAVMHALYNLEETITRT</sequence>
<protein>
    <submittedName>
        <fullName evidence="4">Planctomycete cytochrome C</fullName>
    </submittedName>
</protein>
<gene>
    <name evidence="4" type="ORF">SAMN05421740_11131</name>
</gene>
<feature type="domain" description="DUF1549" evidence="1">
    <location>
        <begin position="170"/>
        <end position="375"/>
    </location>
</feature>
<dbReference type="InterPro" id="IPR022655">
    <property type="entry name" value="DUF1553"/>
</dbReference>
<feature type="domain" description="DUF1553" evidence="2">
    <location>
        <begin position="465"/>
        <end position="726"/>
    </location>
</feature>
<dbReference type="Pfam" id="PF07587">
    <property type="entry name" value="PSD1"/>
    <property type="match status" value="1"/>
</dbReference>
<dbReference type="InterPro" id="IPR036909">
    <property type="entry name" value="Cyt_c-like_dom_sf"/>
</dbReference>
<dbReference type="Pfam" id="PF07583">
    <property type="entry name" value="PSCyt2"/>
    <property type="match status" value="1"/>
</dbReference>
<dbReference type="Proteomes" id="UP000198916">
    <property type="component" value="Unassembled WGS sequence"/>
</dbReference>
<evidence type="ECO:0000313" key="5">
    <source>
        <dbReference type="Proteomes" id="UP000198916"/>
    </source>
</evidence>
<dbReference type="GO" id="GO:0020037">
    <property type="term" value="F:heme binding"/>
    <property type="evidence" value="ECO:0007669"/>
    <property type="project" value="InterPro"/>
</dbReference>
<reference evidence="5" key="1">
    <citation type="submission" date="2016-10" db="EMBL/GenBank/DDBJ databases">
        <authorList>
            <person name="Varghese N."/>
            <person name="Submissions S."/>
        </authorList>
    </citation>
    <scope>NUCLEOTIDE SEQUENCE [LARGE SCALE GENOMIC DNA]</scope>
    <source>
        <strain evidence="5">Jip14</strain>
    </source>
</reference>
<dbReference type="RefSeq" id="WP_090608570.1">
    <property type="nucleotide sequence ID" value="NZ_FNZR01000011.1"/>
</dbReference>
<dbReference type="AlphaFoldDB" id="A0A1H7TGB1"/>
<evidence type="ECO:0000259" key="1">
    <source>
        <dbReference type="Pfam" id="PF07583"/>
    </source>
</evidence>
<dbReference type="Pfam" id="PF07635">
    <property type="entry name" value="PSCyt1"/>
    <property type="match status" value="1"/>
</dbReference>
<evidence type="ECO:0000259" key="3">
    <source>
        <dbReference type="Pfam" id="PF07635"/>
    </source>
</evidence>
<evidence type="ECO:0000313" key="4">
    <source>
        <dbReference type="EMBL" id="SEL83444.1"/>
    </source>
</evidence>
<dbReference type="STRING" id="332977.SAMN05421740_11131"/>
<dbReference type="PANTHER" id="PTHR35889:SF3">
    <property type="entry name" value="F-BOX DOMAIN-CONTAINING PROTEIN"/>
    <property type="match status" value="1"/>
</dbReference>
<dbReference type="InterPro" id="IPR011429">
    <property type="entry name" value="Cyt_c_Planctomycete-type"/>
</dbReference>
<dbReference type="SUPFAM" id="SSF46626">
    <property type="entry name" value="Cytochrome c"/>
    <property type="match status" value="1"/>
</dbReference>
<dbReference type="EMBL" id="FNZR01000011">
    <property type="protein sequence ID" value="SEL83444.1"/>
    <property type="molecule type" value="Genomic_DNA"/>
</dbReference>